<keyword evidence="14" id="KW-1185">Reference proteome</keyword>
<comment type="caution">
    <text evidence="13">The sequence shown here is derived from an EMBL/GenBank/DDBJ whole genome shotgun (WGS) entry which is preliminary data.</text>
</comment>
<dbReference type="STRING" id="1385515.GCA_000423325_00708"/>
<dbReference type="Pfam" id="PF07963">
    <property type="entry name" value="N_methyl"/>
    <property type="match status" value="1"/>
</dbReference>
<dbReference type="InterPro" id="IPR045584">
    <property type="entry name" value="Pilin-like"/>
</dbReference>
<dbReference type="AlphaFoldDB" id="A0A0A0M8P1"/>
<dbReference type="OrthoDB" id="6039229at2"/>
<dbReference type="GO" id="GO:0005886">
    <property type="term" value="C:plasma membrane"/>
    <property type="evidence" value="ECO:0007669"/>
    <property type="project" value="UniProtKB-SubCell"/>
</dbReference>
<keyword evidence="8 11" id="KW-0472">Membrane</keyword>
<evidence type="ECO:0000256" key="11">
    <source>
        <dbReference type="SAM" id="Phobius"/>
    </source>
</evidence>
<dbReference type="RefSeq" id="WP_027069197.1">
    <property type="nucleotide sequence ID" value="NZ_AUHT01000005.1"/>
</dbReference>
<evidence type="ECO:0000256" key="3">
    <source>
        <dbReference type="ARBA" id="ARBA00022475"/>
    </source>
</evidence>
<gene>
    <name evidence="13" type="ORF">N791_08715</name>
</gene>
<keyword evidence="5" id="KW-0997">Cell inner membrane</keyword>
<dbReference type="Pfam" id="PF12019">
    <property type="entry name" value="GspH"/>
    <property type="match status" value="1"/>
</dbReference>
<dbReference type="InterPro" id="IPR012902">
    <property type="entry name" value="N_methyl_site"/>
</dbReference>
<dbReference type="InterPro" id="IPR022346">
    <property type="entry name" value="T2SS_GspH"/>
</dbReference>
<comment type="similarity">
    <text evidence="9">Belongs to the GSP H family.</text>
</comment>
<dbReference type="Proteomes" id="UP000030003">
    <property type="component" value="Unassembled WGS sequence"/>
</dbReference>
<feature type="transmembrane region" description="Helical" evidence="11">
    <location>
        <begin position="20"/>
        <end position="40"/>
    </location>
</feature>
<keyword evidence="4" id="KW-0488">Methylation</keyword>
<keyword evidence="6 11" id="KW-0812">Transmembrane</keyword>
<evidence type="ECO:0000256" key="2">
    <source>
        <dbReference type="ARBA" id="ARBA00021549"/>
    </source>
</evidence>
<feature type="domain" description="General secretion pathway GspH" evidence="12">
    <location>
        <begin position="55"/>
        <end position="165"/>
    </location>
</feature>
<evidence type="ECO:0000256" key="4">
    <source>
        <dbReference type="ARBA" id="ARBA00022481"/>
    </source>
</evidence>
<evidence type="ECO:0000256" key="8">
    <source>
        <dbReference type="ARBA" id="ARBA00023136"/>
    </source>
</evidence>
<evidence type="ECO:0000256" key="7">
    <source>
        <dbReference type="ARBA" id="ARBA00022989"/>
    </source>
</evidence>
<proteinExistence type="inferred from homology"/>
<protein>
    <recommendedName>
        <fullName evidence="2">Type II secretion system protein H</fullName>
    </recommendedName>
    <alternativeName>
        <fullName evidence="10">General secretion pathway protein H</fullName>
    </alternativeName>
</protein>
<evidence type="ECO:0000256" key="9">
    <source>
        <dbReference type="ARBA" id="ARBA00025772"/>
    </source>
</evidence>
<keyword evidence="7 11" id="KW-1133">Transmembrane helix</keyword>
<dbReference type="GO" id="GO:0015628">
    <property type="term" value="P:protein secretion by the type II secretion system"/>
    <property type="evidence" value="ECO:0007669"/>
    <property type="project" value="InterPro"/>
</dbReference>
<comment type="subcellular location">
    <subcellularLocation>
        <location evidence="1">Cell inner membrane</location>
        <topology evidence="1">Single-pass membrane protein</topology>
    </subcellularLocation>
</comment>
<evidence type="ECO:0000256" key="10">
    <source>
        <dbReference type="ARBA" id="ARBA00030775"/>
    </source>
</evidence>
<evidence type="ECO:0000256" key="5">
    <source>
        <dbReference type="ARBA" id="ARBA00022519"/>
    </source>
</evidence>
<dbReference type="SUPFAM" id="SSF54523">
    <property type="entry name" value="Pili subunits"/>
    <property type="match status" value="1"/>
</dbReference>
<dbReference type="eggNOG" id="COG4970">
    <property type="taxonomic scope" value="Bacteria"/>
</dbReference>
<dbReference type="NCBIfam" id="TIGR02532">
    <property type="entry name" value="IV_pilin_GFxxxE"/>
    <property type="match status" value="1"/>
</dbReference>
<evidence type="ECO:0000313" key="13">
    <source>
        <dbReference type="EMBL" id="KGO99393.1"/>
    </source>
</evidence>
<evidence type="ECO:0000259" key="12">
    <source>
        <dbReference type="Pfam" id="PF12019"/>
    </source>
</evidence>
<organism evidence="13 14">
    <name type="scientific">Lysobacter defluvii IMMIB APB-9 = DSM 18482</name>
    <dbReference type="NCBI Taxonomy" id="1385515"/>
    <lineage>
        <taxon>Bacteria</taxon>
        <taxon>Pseudomonadati</taxon>
        <taxon>Pseudomonadota</taxon>
        <taxon>Gammaproteobacteria</taxon>
        <taxon>Lysobacterales</taxon>
        <taxon>Lysobacteraceae</taxon>
        <taxon>Novilysobacter</taxon>
    </lineage>
</organism>
<dbReference type="Gene3D" id="3.55.40.10">
    <property type="entry name" value="minor pseudopilin epsh domain"/>
    <property type="match status" value="1"/>
</dbReference>
<evidence type="ECO:0000313" key="14">
    <source>
        <dbReference type="Proteomes" id="UP000030003"/>
    </source>
</evidence>
<dbReference type="PROSITE" id="PS00409">
    <property type="entry name" value="PROKAR_NTER_METHYL"/>
    <property type="match status" value="1"/>
</dbReference>
<keyword evidence="3" id="KW-1003">Cell membrane</keyword>
<name>A0A0A0M8P1_9GAMM</name>
<dbReference type="GO" id="GO:0015627">
    <property type="term" value="C:type II protein secretion system complex"/>
    <property type="evidence" value="ECO:0007669"/>
    <property type="project" value="InterPro"/>
</dbReference>
<dbReference type="EMBL" id="AVBH01000018">
    <property type="protein sequence ID" value="KGO99393.1"/>
    <property type="molecule type" value="Genomic_DNA"/>
</dbReference>
<accession>A0A0A0M8P1</accession>
<evidence type="ECO:0000256" key="6">
    <source>
        <dbReference type="ARBA" id="ARBA00022692"/>
    </source>
</evidence>
<sequence length="204" mass="21242">MKGRIRPSAGTRMCRGPHGFTLVELMVTLAVAAVVVTMAVPSFTSLINSNRLGSAANQLVAALQAARIEAVRRNARVVMCRSVDGASCAAAGDEWPAWIVFVDADADGDLDATETVVHVGSAHPQVQVRASAALTADRLLFRSDGFARDSASANGALLTAAFSVCMPTQRPSENERLVSIGSGSRITTVPRARDGACVAPPNSP</sequence>
<reference evidence="13 14" key="1">
    <citation type="submission" date="2013-08" db="EMBL/GenBank/DDBJ databases">
        <title>Genomic analysis of Lysobacter defluvii.</title>
        <authorList>
            <person name="Wang Q."/>
            <person name="Wang G."/>
        </authorList>
    </citation>
    <scope>NUCLEOTIDE SEQUENCE [LARGE SCALE GENOMIC DNA]</scope>
    <source>
        <strain evidence="13 14">IMMIB APB-9</strain>
    </source>
</reference>
<evidence type="ECO:0000256" key="1">
    <source>
        <dbReference type="ARBA" id="ARBA00004377"/>
    </source>
</evidence>